<feature type="domain" description="Arf-GAP" evidence="7">
    <location>
        <begin position="64"/>
        <end position="183"/>
    </location>
</feature>
<keyword evidence="1" id="KW-0343">GTPase activation</keyword>
<proteinExistence type="predicted"/>
<keyword evidence="4" id="KW-0862">Zinc</keyword>
<evidence type="ECO:0000313" key="8">
    <source>
        <dbReference type="EMBL" id="OUS46010.1"/>
    </source>
</evidence>
<dbReference type="InterPro" id="IPR044520">
    <property type="entry name" value="ARF_GAP_AGD5/15"/>
</dbReference>
<evidence type="ECO:0000256" key="6">
    <source>
        <dbReference type="SAM" id="MobiDB-lite"/>
    </source>
</evidence>
<protein>
    <submittedName>
        <fullName evidence="8">Putative GTPase activating protein</fullName>
    </submittedName>
</protein>
<dbReference type="EMBL" id="KZ155785">
    <property type="protein sequence ID" value="OUS46010.1"/>
    <property type="molecule type" value="Genomic_DNA"/>
</dbReference>
<evidence type="ECO:0000256" key="1">
    <source>
        <dbReference type="ARBA" id="ARBA00022468"/>
    </source>
</evidence>
<dbReference type="InterPro" id="IPR038508">
    <property type="entry name" value="ArfGAP_dom_sf"/>
</dbReference>
<dbReference type="Pfam" id="PF01412">
    <property type="entry name" value="ArfGap"/>
    <property type="match status" value="1"/>
</dbReference>
<dbReference type="SUPFAM" id="SSF57863">
    <property type="entry name" value="ArfGap/RecO-like zinc finger"/>
    <property type="match status" value="1"/>
</dbReference>
<dbReference type="FunFam" id="1.10.220.150:FF:000009">
    <property type="entry name" value="stromal membrane-associated protein 1 isoform X1"/>
    <property type="match status" value="1"/>
</dbReference>
<dbReference type="PRINTS" id="PR00405">
    <property type="entry name" value="REVINTRACTNG"/>
</dbReference>
<sequence>METAPLSVDACRNTSVTPSDAVSRDTATPRARRRRDFGTSGRPSARAETSAMSAVDREQQRLQKRLVDILKRPENLTCAECSSRLPRWASTSLGVFFCTSCSGSHRGLGVHISKVKSTTLDKWTEAQVDFVSGLGNARANAYWEANVPVGKKPTPTWTRDQCERFIREKYERKMYVDETRSGPEEEASGTAAQATEATQAVAQPAQANGGGAFDLLSLNDTASAPVSGTNDASAAFASDQWSDFSAIPAAAPTTALNGSDQWSDFSVAPATVVPTAAIPIADDGWGDFASAPTAAPQAAPAAPVAPPKREVSKNDIMNLFDTPASGPTMPIGGRCSDECIPATTDAAPDARNTRNWATAGDAGDGTAATDIPRVRISAATADDAADDDATAVHGRRGRWRATIWIHASAATAVRDAPNGRTDATDGRYKPPVDTQNIPEFKW</sequence>
<evidence type="ECO:0000256" key="2">
    <source>
        <dbReference type="ARBA" id="ARBA00022723"/>
    </source>
</evidence>
<dbReference type="AlphaFoldDB" id="A0A1Y5I8U8"/>
<feature type="region of interest" description="Disordered" evidence="6">
    <location>
        <begin position="1"/>
        <end position="58"/>
    </location>
</feature>
<dbReference type="PANTHER" id="PTHR46419">
    <property type="entry name" value="ADP-RIBOSYLATION FACTOR GTPASE-ACTIVATING PROTEIN AGD5"/>
    <property type="match status" value="1"/>
</dbReference>
<evidence type="ECO:0000256" key="3">
    <source>
        <dbReference type="ARBA" id="ARBA00022771"/>
    </source>
</evidence>
<dbReference type="InterPro" id="IPR037278">
    <property type="entry name" value="ARFGAP/RecO"/>
</dbReference>
<dbReference type="PROSITE" id="PS50115">
    <property type="entry name" value="ARFGAP"/>
    <property type="match status" value="1"/>
</dbReference>
<evidence type="ECO:0000256" key="5">
    <source>
        <dbReference type="PROSITE-ProRule" id="PRU00288"/>
    </source>
</evidence>
<evidence type="ECO:0000259" key="7">
    <source>
        <dbReference type="PROSITE" id="PS50115"/>
    </source>
</evidence>
<keyword evidence="2" id="KW-0479">Metal-binding</keyword>
<keyword evidence="3 5" id="KW-0863">Zinc-finger</keyword>
<dbReference type="GO" id="GO:0005096">
    <property type="term" value="F:GTPase activator activity"/>
    <property type="evidence" value="ECO:0007669"/>
    <property type="project" value="UniProtKB-KW"/>
</dbReference>
<dbReference type="eggNOG" id="KOG0703">
    <property type="taxonomic scope" value="Eukaryota"/>
</dbReference>
<dbReference type="PANTHER" id="PTHR46419:SF2">
    <property type="entry name" value="ADP-RIBOSYLATION FACTOR GTPASE-ACTIVATING PROTEIN AGD5"/>
    <property type="match status" value="1"/>
</dbReference>
<dbReference type="GO" id="GO:0008270">
    <property type="term" value="F:zinc ion binding"/>
    <property type="evidence" value="ECO:0007669"/>
    <property type="project" value="UniProtKB-KW"/>
</dbReference>
<feature type="compositionally biased region" description="Polar residues" evidence="6">
    <location>
        <begin position="433"/>
        <end position="442"/>
    </location>
</feature>
<dbReference type="InterPro" id="IPR001164">
    <property type="entry name" value="ArfGAP_dom"/>
</dbReference>
<feature type="region of interest" description="Disordered" evidence="6">
    <location>
        <begin position="415"/>
        <end position="442"/>
    </location>
</feature>
<evidence type="ECO:0000256" key="4">
    <source>
        <dbReference type="ARBA" id="ARBA00022833"/>
    </source>
</evidence>
<dbReference type="CDD" id="cd08204">
    <property type="entry name" value="ArfGap"/>
    <property type="match status" value="1"/>
</dbReference>
<dbReference type="SMART" id="SM00105">
    <property type="entry name" value="ArfGap"/>
    <property type="match status" value="1"/>
</dbReference>
<organism evidence="8">
    <name type="scientific">Ostreococcus tauri</name>
    <name type="common">Marine green alga</name>
    <dbReference type="NCBI Taxonomy" id="70448"/>
    <lineage>
        <taxon>Eukaryota</taxon>
        <taxon>Viridiplantae</taxon>
        <taxon>Chlorophyta</taxon>
        <taxon>Mamiellophyceae</taxon>
        <taxon>Mamiellales</taxon>
        <taxon>Bathycoccaceae</taxon>
        <taxon>Ostreococcus</taxon>
    </lineage>
</organism>
<name>A0A1Y5I8U8_OSTTA</name>
<dbReference type="Gene3D" id="1.10.220.150">
    <property type="entry name" value="Arf GTPase activating protein"/>
    <property type="match status" value="1"/>
</dbReference>
<feature type="region of interest" description="Disordered" evidence="6">
    <location>
        <begin position="176"/>
        <end position="203"/>
    </location>
</feature>
<dbReference type="Proteomes" id="UP000195557">
    <property type="component" value="Unassembled WGS sequence"/>
</dbReference>
<gene>
    <name evidence="8" type="ORF">BE221DRAFT_75531</name>
</gene>
<feature type="compositionally biased region" description="Low complexity" evidence="6">
    <location>
        <begin position="188"/>
        <end position="203"/>
    </location>
</feature>
<reference evidence="8" key="1">
    <citation type="submission" date="2017-04" db="EMBL/GenBank/DDBJ databases">
        <title>Population genomics of picophytoplankton unveils novel chromosome hypervariability.</title>
        <authorList>
            <consortium name="DOE Joint Genome Institute"/>
            <person name="Blanc-Mathieu R."/>
            <person name="Krasovec M."/>
            <person name="Hebrard M."/>
            <person name="Yau S."/>
            <person name="Desgranges E."/>
            <person name="Martin J."/>
            <person name="Schackwitz W."/>
            <person name="Kuo A."/>
            <person name="Salin G."/>
            <person name="Donnadieu C."/>
            <person name="Desdevises Y."/>
            <person name="Sanchez-Ferandin S."/>
            <person name="Moreau H."/>
            <person name="Rivals E."/>
            <person name="Grigoriev I.V."/>
            <person name="Grimsley N."/>
            <person name="Eyre-Walker A."/>
            <person name="Piganeau G."/>
        </authorList>
    </citation>
    <scope>NUCLEOTIDE SEQUENCE [LARGE SCALE GENOMIC DNA]</scope>
    <source>
        <strain evidence="8">RCC 1115</strain>
    </source>
</reference>
<accession>A0A1Y5I8U8</accession>